<evidence type="ECO:0000313" key="7">
    <source>
        <dbReference type="Proteomes" id="UP000255193"/>
    </source>
</evidence>
<accession>A0A378Q5Y8</accession>
<name>A0A378Q5Y8_9GAMM</name>
<dbReference type="RefSeq" id="WP_079351954.1">
    <property type="nucleotide sequence ID" value="NZ_MXAO01000002.1"/>
</dbReference>
<dbReference type="InterPro" id="IPR020103">
    <property type="entry name" value="PsdUridine_synth_cat_dom_sf"/>
</dbReference>
<dbReference type="EMBL" id="UGQA01000001">
    <property type="protein sequence ID" value="STY96075.1"/>
    <property type="molecule type" value="Genomic_DNA"/>
</dbReference>
<protein>
    <recommendedName>
        <fullName evidence="3">Pseudouridine synthase</fullName>
        <ecNumber evidence="3">5.4.99.-</ecNumber>
    </recommendedName>
</protein>
<evidence type="ECO:0000313" key="6">
    <source>
        <dbReference type="EMBL" id="STY96075.1"/>
    </source>
</evidence>
<keyword evidence="2 3" id="KW-0413">Isomerase</keyword>
<dbReference type="GO" id="GO:0140098">
    <property type="term" value="F:catalytic activity, acting on RNA"/>
    <property type="evidence" value="ECO:0007669"/>
    <property type="project" value="UniProtKB-ARBA"/>
</dbReference>
<dbReference type="Gene3D" id="3.30.70.1560">
    <property type="entry name" value="Alpha-L RNA-binding motif"/>
    <property type="match status" value="1"/>
</dbReference>
<dbReference type="InterPro" id="IPR020094">
    <property type="entry name" value="TruA/RsuA/RluB/E/F_N"/>
</dbReference>
<dbReference type="Pfam" id="PF00849">
    <property type="entry name" value="PseudoU_synth_2"/>
    <property type="match status" value="1"/>
</dbReference>
<dbReference type="PROSITE" id="PS01149">
    <property type="entry name" value="PSI_RSU"/>
    <property type="match status" value="1"/>
</dbReference>
<dbReference type="SUPFAM" id="SSF55120">
    <property type="entry name" value="Pseudouridine synthase"/>
    <property type="match status" value="1"/>
</dbReference>
<dbReference type="GO" id="GO:0001522">
    <property type="term" value="P:pseudouridine synthesis"/>
    <property type="evidence" value="ECO:0007669"/>
    <property type="project" value="InterPro"/>
</dbReference>
<evidence type="ECO:0000256" key="1">
    <source>
        <dbReference type="ARBA" id="ARBA00008348"/>
    </source>
</evidence>
<dbReference type="Gene3D" id="3.30.70.580">
    <property type="entry name" value="Pseudouridine synthase I, catalytic domain, N-terminal subdomain"/>
    <property type="match status" value="1"/>
</dbReference>
<dbReference type="InterPro" id="IPR050343">
    <property type="entry name" value="RsuA_PseudoU_synthase"/>
</dbReference>
<dbReference type="InterPro" id="IPR006145">
    <property type="entry name" value="PsdUridine_synth_RsuA/RluA"/>
</dbReference>
<comment type="similarity">
    <text evidence="1 3">Belongs to the pseudouridine synthase RsuA family.</text>
</comment>
<dbReference type="GO" id="GO:0003723">
    <property type="term" value="F:RNA binding"/>
    <property type="evidence" value="ECO:0007669"/>
    <property type="project" value="InterPro"/>
</dbReference>
<evidence type="ECO:0000259" key="5">
    <source>
        <dbReference type="Pfam" id="PF00849"/>
    </source>
</evidence>
<dbReference type="PANTHER" id="PTHR47683">
    <property type="entry name" value="PSEUDOURIDINE SYNTHASE FAMILY PROTEIN-RELATED"/>
    <property type="match status" value="1"/>
</dbReference>
<dbReference type="Proteomes" id="UP000255193">
    <property type="component" value="Unassembled WGS sequence"/>
</dbReference>
<feature type="domain" description="Pseudouridine synthase RsuA/RluA-like" evidence="5">
    <location>
        <begin position="15"/>
        <end position="172"/>
    </location>
</feature>
<reference evidence="6 7" key="1">
    <citation type="submission" date="2018-06" db="EMBL/GenBank/DDBJ databases">
        <authorList>
            <consortium name="Pathogen Informatics"/>
            <person name="Doyle S."/>
        </authorList>
    </citation>
    <scope>NUCLEOTIDE SEQUENCE [LARGE SCALE GENOMIC DNA]</scope>
    <source>
        <strain evidence="6 7">NCTC11091</strain>
    </source>
</reference>
<dbReference type="AlphaFoldDB" id="A0A378Q5Y8"/>
<evidence type="ECO:0000256" key="3">
    <source>
        <dbReference type="RuleBase" id="RU003887"/>
    </source>
</evidence>
<proteinExistence type="inferred from homology"/>
<feature type="region of interest" description="Disordered" evidence="4">
    <location>
        <begin position="230"/>
        <end position="258"/>
    </location>
</feature>
<gene>
    <name evidence="6" type="primary">rluE</name>
    <name evidence="6" type="ORF">NCTC11091_01885</name>
</gene>
<dbReference type="PANTHER" id="PTHR47683:SF2">
    <property type="entry name" value="RNA-BINDING S4 DOMAIN-CONTAINING PROTEIN"/>
    <property type="match status" value="1"/>
</dbReference>
<dbReference type="GO" id="GO:0006364">
    <property type="term" value="P:rRNA processing"/>
    <property type="evidence" value="ECO:0007669"/>
    <property type="project" value="UniProtKB-ARBA"/>
</dbReference>
<dbReference type="InterPro" id="IPR000748">
    <property type="entry name" value="PsdUridine_synth_RsuA/RluB/E/F"/>
</dbReference>
<evidence type="ECO:0000256" key="4">
    <source>
        <dbReference type="SAM" id="MobiDB-lite"/>
    </source>
</evidence>
<organism evidence="6 7">
    <name type="scientific">Faucicola atlantae</name>
    <dbReference type="NCBI Taxonomy" id="34059"/>
    <lineage>
        <taxon>Bacteria</taxon>
        <taxon>Pseudomonadati</taxon>
        <taxon>Pseudomonadota</taxon>
        <taxon>Gammaproteobacteria</taxon>
        <taxon>Moraxellales</taxon>
        <taxon>Moraxellaceae</taxon>
        <taxon>Faucicola</taxon>
    </lineage>
</organism>
<dbReference type="InterPro" id="IPR018496">
    <property type="entry name" value="PsdUridine_synth_RsuA/RluB_CS"/>
</dbReference>
<dbReference type="EC" id="5.4.99.-" evidence="3"/>
<dbReference type="GO" id="GO:0009982">
    <property type="term" value="F:pseudouridine synthase activity"/>
    <property type="evidence" value="ECO:0007669"/>
    <property type="project" value="InterPro"/>
</dbReference>
<dbReference type="NCBIfam" id="TIGR00093">
    <property type="entry name" value="pseudouridine synthase"/>
    <property type="match status" value="1"/>
</dbReference>
<dbReference type="InterPro" id="IPR042092">
    <property type="entry name" value="PsdUridine_s_RsuA/RluB/E/F_cat"/>
</dbReference>
<evidence type="ECO:0000256" key="2">
    <source>
        <dbReference type="ARBA" id="ARBA00023235"/>
    </source>
</evidence>
<sequence>MPLTQKPADLSVPKLVLFNKPFGVLSQFRADGNNNFATLADYIHDKSLRVAGRLDATSEGLLLLTNDGQLNELLTAPPAVLQAKGITKQHGKTYWVQLDGMATDEQIAALQAGVLLKDGMTLPAYVERLDAANIATQLWQAPPQIAYRRITSWLAITIFEGKNRQVRRMTAHVGLPCLRLVRVASSGFSVEGLAIGAQRDVKLSNAMLQSLGWQASLVPLQLYKQLSNARKPHTGRPSHNRSNKNKSYQTHHNKKPQR</sequence>